<proteinExistence type="predicted"/>
<gene>
    <name evidence="2" type="ORF">F441_21271</name>
</gene>
<organism evidence="2 3">
    <name type="scientific">Phytophthora nicotianae CJ01A1</name>
    <dbReference type="NCBI Taxonomy" id="1317063"/>
    <lineage>
        <taxon>Eukaryota</taxon>
        <taxon>Sar</taxon>
        <taxon>Stramenopiles</taxon>
        <taxon>Oomycota</taxon>
        <taxon>Peronosporomycetes</taxon>
        <taxon>Peronosporales</taxon>
        <taxon>Peronosporaceae</taxon>
        <taxon>Phytophthora</taxon>
    </lineage>
</organism>
<name>W2VTG4_PHYNI</name>
<accession>W2VTG4</accession>
<protein>
    <submittedName>
        <fullName evidence="2">Uncharacterized protein</fullName>
    </submittedName>
</protein>
<evidence type="ECO:0000313" key="3">
    <source>
        <dbReference type="Proteomes" id="UP000018958"/>
    </source>
</evidence>
<feature type="region of interest" description="Disordered" evidence="1">
    <location>
        <begin position="158"/>
        <end position="178"/>
    </location>
</feature>
<feature type="region of interest" description="Disordered" evidence="1">
    <location>
        <begin position="15"/>
        <end position="144"/>
    </location>
</feature>
<dbReference type="Proteomes" id="UP000018958">
    <property type="component" value="Unassembled WGS sequence"/>
</dbReference>
<evidence type="ECO:0000256" key="1">
    <source>
        <dbReference type="SAM" id="MobiDB-lite"/>
    </source>
</evidence>
<reference evidence="2 3" key="1">
    <citation type="submission" date="2013-11" db="EMBL/GenBank/DDBJ databases">
        <title>The Genome Sequence of Phytophthora parasitica CJ01A1.</title>
        <authorList>
            <consortium name="The Broad Institute Genomics Platform"/>
            <person name="Russ C."/>
            <person name="Tyler B."/>
            <person name="Panabieres F."/>
            <person name="Shan W."/>
            <person name="Tripathy S."/>
            <person name="Grunwald N."/>
            <person name="Machado M."/>
            <person name="Johnson C.S."/>
            <person name="Walker B."/>
            <person name="Young S.K."/>
            <person name="Zeng Q."/>
            <person name="Gargeya S."/>
            <person name="Fitzgerald M."/>
            <person name="Haas B."/>
            <person name="Abouelleil A."/>
            <person name="Allen A.W."/>
            <person name="Alvarado L."/>
            <person name="Arachchi H.M."/>
            <person name="Berlin A.M."/>
            <person name="Chapman S.B."/>
            <person name="Gainer-Dewar J."/>
            <person name="Goldberg J."/>
            <person name="Griggs A."/>
            <person name="Gujja S."/>
            <person name="Hansen M."/>
            <person name="Howarth C."/>
            <person name="Imamovic A."/>
            <person name="Ireland A."/>
            <person name="Larimer J."/>
            <person name="McCowan C."/>
            <person name="Murphy C."/>
            <person name="Pearson M."/>
            <person name="Poon T.W."/>
            <person name="Priest M."/>
            <person name="Roberts A."/>
            <person name="Saif S."/>
            <person name="Shea T."/>
            <person name="Sisk P."/>
            <person name="Sykes S."/>
            <person name="Wortman J."/>
            <person name="Nusbaum C."/>
            <person name="Birren B."/>
        </authorList>
    </citation>
    <scope>NUCLEOTIDE SEQUENCE [LARGE SCALE GENOMIC DNA]</scope>
    <source>
        <strain evidence="2 3">CJ01A1</strain>
    </source>
</reference>
<feature type="compositionally biased region" description="Polar residues" evidence="1">
    <location>
        <begin position="84"/>
        <end position="93"/>
    </location>
</feature>
<sequence length="178" mass="18626">MSTAALKELLATNGARSIAGAPNAAKDSPATGEFVNGKYSETLNATKSDQPQAAARQALIHQPDYSDTDYAPSDHEDEEEKASTPPSQSTNNVGPPYSPFAADKSASFDGKLNNHGQPTVSRGSSSPSPKATLMTGHIPPLLNVPRIISGGHNLERKRASFALSSSPSSSSSENQLQH</sequence>
<feature type="compositionally biased region" description="Polar residues" evidence="1">
    <location>
        <begin position="114"/>
        <end position="129"/>
    </location>
</feature>
<evidence type="ECO:0000313" key="2">
    <source>
        <dbReference type="EMBL" id="ETP01481.1"/>
    </source>
</evidence>
<dbReference type="EMBL" id="ANIX01004252">
    <property type="protein sequence ID" value="ETP01481.1"/>
    <property type="molecule type" value="Genomic_DNA"/>
</dbReference>
<feature type="compositionally biased region" description="Polar residues" evidence="1">
    <location>
        <begin position="39"/>
        <end position="51"/>
    </location>
</feature>
<dbReference type="AlphaFoldDB" id="W2VTG4"/>
<comment type="caution">
    <text evidence="2">The sequence shown here is derived from an EMBL/GenBank/DDBJ whole genome shotgun (WGS) entry which is preliminary data.</text>
</comment>